<dbReference type="OrthoDB" id="7364180at2"/>
<gene>
    <name evidence="1" type="ORF">SAMN04488044_1837</name>
</gene>
<name>A0A1M5PIV5_9RHOB</name>
<keyword evidence="2" id="KW-1185">Reference proteome</keyword>
<evidence type="ECO:0008006" key="3">
    <source>
        <dbReference type="Google" id="ProtNLM"/>
    </source>
</evidence>
<evidence type="ECO:0000313" key="2">
    <source>
        <dbReference type="Proteomes" id="UP000184211"/>
    </source>
</evidence>
<dbReference type="EMBL" id="FQWM01000002">
    <property type="protein sequence ID" value="SHH01712.1"/>
    <property type="molecule type" value="Genomic_DNA"/>
</dbReference>
<dbReference type="STRING" id="870908.SAMN04488044_1837"/>
<organism evidence="1 2">
    <name type="scientific">Cognatishimia maritima</name>
    <dbReference type="NCBI Taxonomy" id="870908"/>
    <lineage>
        <taxon>Bacteria</taxon>
        <taxon>Pseudomonadati</taxon>
        <taxon>Pseudomonadota</taxon>
        <taxon>Alphaproteobacteria</taxon>
        <taxon>Rhodobacterales</taxon>
        <taxon>Paracoccaceae</taxon>
        <taxon>Cognatishimia</taxon>
    </lineage>
</organism>
<reference evidence="2" key="1">
    <citation type="submission" date="2016-11" db="EMBL/GenBank/DDBJ databases">
        <authorList>
            <person name="Varghese N."/>
            <person name="Submissions S."/>
        </authorList>
    </citation>
    <scope>NUCLEOTIDE SEQUENCE [LARGE SCALE GENOMIC DNA]</scope>
    <source>
        <strain evidence="2">DSM 28223</strain>
    </source>
</reference>
<protein>
    <recommendedName>
        <fullName evidence="3">Transcriptional regulator, AlpA family</fullName>
    </recommendedName>
</protein>
<evidence type="ECO:0000313" key="1">
    <source>
        <dbReference type="EMBL" id="SHH01712.1"/>
    </source>
</evidence>
<accession>A0A1M5PIV5</accession>
<dbReference type="Proteomes" id="UP000184211">
    <property type="component" value="Unassembled WGS sequence"/>
</dbReference>
<dbReference type="AlphaFoldDB" id="A0A1M5PIV5"/>
<sequence length="73" mass="8247">MSKQIELLTTKQLPEITGFSTSYFEKGRILGYGPRFIRSKTGGRVGKILYRRTDVESWLSDMMCEPKGGADGR</sequence>
<dbReference type="RefSeq" id="WP_131814583.1">
    <property type="nucleotide sequence ID" value="NZ_FQWM01000002.1"/>
</dbReference>
<proteinExistence type="predicted"/>